<protein>
    <submittedName>
        <fullName evidence="3">RecQ_Zn_bind domain-containing protein</fullName>
    </submittedName>
</protein>
<evidence type="ECO:0000313" key="1">
    <source>
        <dbReference type="EMBL" id="VDP42198.1"/>
    </source>
</evidence>
<sequence length="71" mass="7968">MLQNGRGSNLYLFSRLAKDPGDGEDQPGTWALKEFVLQLQLCSVEAETLAQGQECLKKCDACLSDQKHKRR</sequence>
<dbReference type="WBParaSite" id="SBAD_0001208501-mRNA-1">
    <property type="protein sequence ID" value="SBAD_0001208501-mRNA-1"/>
    <property type="gene ID" value="SBAD_0001208501"/>
</dbReference>
<accession>A0A183J747</accession>
<dbReference type="AlphaFoldDB" id="A0A183J747"/>
<proteinExistence type="predicted"/>
<evidence type="ECO:0000313" key="2">
    <source>
        <dbReference type="Proteomes" id="UP000270296"/>
    </source>
</evidence>
<dbReference type="EMBL" id="UZAM01016197">
    <property type="protein sequence ID" value="VDP42198.1"/>
    <property type="molecule type" value="Genomic_DNA"/>
</dbReference>
<reference evidence="1 2" key="2">
    <citation type="submission" date="2018-11" db="EMBL/GenBank/DDBJ databases">
        <authorList>
            <consortium name="Pathogen Informatics"/>
        </authorList>
    </citation>
    <scope>NUCLEOTIDE SEQUENCE [LARGE SCALE GENOMIC DNA]</scope>
</reference>
<dbReference type="Proteomes" id="UP000270296">
    <property type="component" value="Unassembled WGS sequence"/>
</dbReference>
<keyword evidence="2" id="KW-1185">Reference proteome</keyword>
<gene>
    <name evidence="1" type="ORF">SBAD_LOCUS11695</name>
</gene>
<organism evidence="3">
    <name type="scientific">Soboliphyme baturini</name>
    <dbReference type="NCBI Taxonomy" id="241478"/>
    <lineage>
        <taxon>Eukaryota</taxon>
        <taxon>Metazoa</taxon>
        <taxon>Ecdysozoa</taxon>
        <taxon>Nematoda</taxon>
        <taxon>Enoplea</taxon>
        <taxon>Dorylaimia</taxon>
        <taxon>Dioctophymatida</taxon>
        <taxon>Dioctophymatoidea</taxon>
        <taxon>Soboliphymatidae</taxon>
        <taxon>Soboliphyme</taxon>
    </lineage>
</organism>
<name>A0A183J747_9BILA</name>
<reference evidence="3" key="1">
    <citation type="submission" date="2016-06" db="UniProtKB">
        <authorList>
            <consortium name="WormBaseParasite"/>
        </authorList>
    </citation>
    <scope>IDENTIFICATION</scope>
</reference>
<evidence type="ECO:0000313" key="3">
    <source>
        <dbReference type="WBParaSite" id="SBAD_0001208501-mRNA-1"/>
    </source>
</evidence>